<dbReference type="PANTHER" id="PTHR48099:SF11">
    <property type="entry name" value="BIFUNCTIONAL METHYLENETETRAHYDROFOLATE DEHYDROGENASE_CYCLOHYDROLASE, MITOCHONDRIAL"/>
    <property type="match status" value="1"/>
</dbReference>
<protein>
    <recommendedName>
        <fullName evidence="6">Methenyltetrahydrofolate cyclohydrolase</fullName>
    </recommendedName>
</protein>
<evidence type="ECO:0008006" key="6">
    <source>
        <dbReference type="Google" id="ProtNLM"/>
    </source>
</evidence>
<comment type="caution">
    <text evidence="4">The sequence shown here is derived from an EMBL/GenBank/DDBJ whole genome shotgun (WGS) entry which is preliminary data.</text>
</comment>
<keyword evidence="5" id="KW-1185">Reference proteome</keyword>
<dbReference type="Proteomes" id="UP001148838">
    <property type="component" value="Unassembled WGS sequence"/>
</dbReference>
<evidence type="ECO:0000259" key="3">
    <source>
        <dbReference type="Pfam" id="PF02882"/>
    </source>
</evidence>
<dbReference type="HAMAP" id="MF_01576">
    <property type="entry name" value="THF_DHG_CYH"/>
    <property type="match status" value="1"/>
</dbReference>
<feature type="domain" description="Tetrahydrofolate dehydrogenase/cyclohydrolase NAD(P)-binding" evidence="3">
    <location>
        <begin position="139"/>
        <end position="296"/>
    </location>
</feature>
<dbReference type="EMBL" id="JAJSOF020000027">
    <property type="protein sequence ID" value="KAJ4433462.1"/>
    <property type="molecule type" value="Genomic_DNA"/>
</dbReference>
<gene>
    <name evidence="4" type="ORF">ANN_15765</name>
</gene>
<dbReference type="SUPFAM" id="SSF53223">
    <property type="entry name" value="Aminoacid dehydrogenase-like, N-terminal domain"/>
    <property type="match status" value="1"/>
</dbReference>
<sequence>MEATVIDGQNLAKSILSELNKEVLDWVSGGNRTPKMRILYVGEAKKDMYIQGVLEAASNIGIDVEILDRPKDIRDVELLADIRKLNEDYSVDAVVVEIPESKHLNIQAIYNAVSPEKDVEGRNVVNVGRLVLNQNTIVPSTAAAVREILERYDIQTRGKNAVVCGRSQDLGLPIATMLCNDASGELPGLNATTSVCHEFTSRDQLSHLTKTADIVITSCGIPKLIKPDMLKEGVCVIDGGCMLVTDDTTGKKEFVGDVDFEEVSKISGQITPVPGGVGPVVTAMTLMNVLKLVKKEVAYDVFEPGAALNVALYRQEAVIVVVDP</sequence>
<proteinExistence type="inferred from homology"/>
<evidence type="ECO:0000313" key="4">
    <source>
        <dbReference type="EMBL" id="KAJ4433462.1"/>
    </source>
</evidence>
<reference evidence="4 5" key="1">
    <citation type="journal article" date="2022" name="Allergy">
        <title>Genome assembly and annotation of Periplaneta americana reveal a comprehensive cockroach allergen profile.</title>
        <authorList>
            <person name="Wang L."/>
            <person name="Xiong Q."/>
            <person name="Saelim N."/>
            <person name="Wang L."/>
            <person name="Nong W."/>
            <person name="Wan A.T."/>
            <person name="Shi M."/>
            <person name="Liu X."/>
            <person name="Cao Q."/>
            <person name="Hui J.H.L."/>
            <person name="Sookrung N."/>
            <person name="Leung T.F."/>
            <person name="Tungtrongchitr A."/>
            <person name="Tsui S.K.W."/>
        </authorList>
    </citation>
    <scope>NUCLEOTIDE SEQUENCE [LARGE SCALE GENOMIC DNA]</scope>
    <source>
        <strain evidence="4">PWHHKU_190912</strain>
    </source>
</reference>
<dbReference type="InterPro" id="IPR020631">
    <property type="entry name" value="THF_DH/CycHdrlase_NAD-bd_dom"/>
</dbReference>
<dbReference type="Pfam" id="PF00763">
    <property type="entry name" value="THF_DHG_CYH"/>
    <property type="match status" value="1"/>
</dbReference>
<dbReference type="Gene3D" id="3.40.50.10860">
    <property type="entry name" value="Leucine Dehydrogenase, chain A, domain 1"/>
    <property type="match status" value="1"/>
</dbReference>
<dbReference type="PRINTS" id="PR00085">
    <property type="entry name" value="THFDHDRGNASE"/>
</dbReference>
<dbReference type="InterPro" id="IPR000672">
    <property type="entry name" value="THF_DH/CycHdrlase"/>
</dbReference>
<organism evidence="4 5">
    <name type="scientific">Periplaneta americana</name>
    <name type="common">American cockroach</name>
    <name type="synonym">Blatta americana</name>
    <dbReference type="NCBI Taxonomy" id="6978"/>
    <lineage>
        <taxon>Eukaryota</taxon>
        <taxon>Metazoa</taxon>
        <taxon>Ecdysozoa</taxon>
        <taxon>Arthropoda</taxon>
        <taxon>Hexapoda</taxon>
        <taxon>Insecta</taxon>
        <taxon>Pterygota</taxon>
        <taxon>Neoptera</taxon>
        <taxon>Polyneoptera</taxon>
        <taxon>Dictyoptera</taxon>
        <taxon>Blattodea</taxon>
        <taxon>Blattoidea</taxon>
        <taxon>Blattidae</taxon>
        <taxon>Blattinae</taxon>
        <taxon>Periplaneta</taxon>
    </lineage>
</organism>
<evidence type="ECO:0000259" key="2">
    <source>
        <dbReference type="Pfam" id="PF00763"/>
    </source>
</evidence>
<feature type="domain" description="Tetrahydrofolate dehydrogenase/cyclohydrolase catalytic" evidence="2">
    <location>
        <begin position="6"/>
        <end position="120"/>
    </location>
</feature>
<evidence type="ECO:0000313" key="5">
    <source>
        <dbReference type="Proteomes" id="UP001148838"/>
    </source>
</evidence>
<dbReference type="SUPFAM" id="SSF51735">
    <property type="entry name" value="NAD(P)-binding Rossmann-fold domains"/>
    <property type="match status" value="1"/>
</dbReference>
<dbReference type="Gene3D" id="3.40.50.720">
    <property type="entry name" value="NAD(P)-binding Rossmann-like Domain"/>
    <property type="match status" value="1"/>
</dbReference>
<dbReference type="Pfam" id="PF02882">
    <property type="entry name" value="THF_DHG_CYH_C"/>
    <property type="match status" value="1"/>
</dbReference>
<name>A0ABQ8SIH7_PERAM</name>
<evidence type="ECO:0000256" key="1">
    <source>
        <dbReference type="ARBA" id="ARBA00022563"/>
    </source>
</evidence>
<dbReference type="InterPro" id="IPR046346">
    <property type="entry name" value="Aminoacid_DH-like_N_sf"/>
</dbReference>
<dbReference type="InterPro" id="IPR036291">
    <property type="entry name" value="NAD(P)-bd_dom_sf"/>
</dbReference>
<dbReference type="PANTHER" id="PTHR48099">
    <property type="entry name" value="C-1-TETRAHYDROFOLATE SYNTHASE, CYTOPLASMIC-RELATED"/>
    <property type="match status" value="1"/>
</dbReference>
<keyword evidence="1" id="KW-0554">One-carbon metabolism</keyword>
<dbReference type="InterPro" id="IPR020630">
    <property type="entry name" value="THF_DH/CycHdrlase_cat_dom"/>
</dbReference>
<accession>A0ABQ8SIH7</accession>